<reference evidence="2" key="1">
    <citation type="submission" date="2021-06" db="EMBL/GenBank/DDBJ databases">
        <authorList>
            <person name="Kallberg Y."/>
            <person name="Tangrot J."/>
            <person name="Rosling A."/>
        </authorList>
    </citation>
    <scope>NUCLEOTIDE SEQUENCE</scope>
    <source>
        <strain evidence="2">BR232B</strain>
    </source>
</reference>
<dbReference type="GO" id="GO:0008448">
    <property type="term" value="F:N-acetylglucosamine-6-phosphate deacetylase activity"/>
    <property type="evidence" value="ECO:0007669"/>
    <property type="project" value="TreeGrafter"/>
</dbReference>
<accession>A0A9N9D4T5</accession>
<dbReference type="GO" id="GO:0006046">
    <property type="term" value="P:N-acetylglucosamine catabolic process"/>
    <property type="evidence" value="ECO:0007669"/>
    <property type="project" value="TreeGrafter"/>
</dbReference>
<dbReference type="SUPFAM" id="SSF51338">
    <property type="entry name" value="Composite domain of metallo-dependent hydrolases"/>
    <property type="match status" value="1"/>
</dbReference>
<keyword evidence="3" id="KW-1185">Reference proteome</keyword>
<gene>
    <name evidence="2" type="ORF">PBRASI_LOCUS9078</name>
</gene>
<organism evidence="2 3">
    <name type="scientific">Paraglomus brasilianum</name>
    <dbReference type="NCBI Taxonomy" id="144538"/>
    <lineage>
        <taxon>Eukaryota</taxon>
        <taxon>Fungi</taxon>
        <taxon>Fungi incertae sedis</taxon>
        <taxon>Mucoromycota</taxon>
        <taxon>Glomeromycotina</taxon>
        <taxon>Glomeromycetes</taxon>
        <taxon>Paraglomerales</taxon>
        <taxon>Paraglomeraceae</taxon>
        <taxon>Paraglomus</taxon>
    </lineage>
</organism>
<dbReference type="PANTHER" id="PTHR11113">
    <property type="entry name" value="N-ACETYLGLUCOSAMINE-6-PHOSPHATE DEACETYLASE"/>
    <property type="match status" value="1"/>
</dbReference>
<dbReference type="PANTHER" id="PTHR11113:SF14">
    <property type="entry name" value="N-ACETYLGLUCOSAMINE-6-PHOSPHATE DEACETYLASE"/>
    <property type="match status" value="1"/>
</dbReference>
<evidence type="ECO:0000256" key="1">
    <source>
        <dbReference type="ARBA" id="ARBA00022801"/>
    </source>
</evidence>
<keyword evidence="1" id="KW-0378">Hydrolase</keyword>
<dbReference type="EMBL" id="CAJVPI010001822">
    <property type="protein sequence ID" value="CAG8627776.1"/>
    <property type="molecule type" value="Genomic_DNA"/>
</dbReference>
<dbReference type="Gene3D" id="2.30.40.10">
    <property type="entry name" value="Urease, subunit C, domain 1"/>
    <property type="match status" value="1"/>
</dbReference>
<evidence type="ECO:0000313" key="3">
    <source>
        <dbReference type="Proteomes" id="UP000789739"/>
    </source>
</evidence>
<comment type="caution">
    <text evidence="2">The sequence shown here is derived from an EMBL/GenBank/DDBJ whole genome shotgun (WGS) entry which is preliminary data.</text>
</comment>
<dbReference type="OrthoDB" id="10258955at2759"/>
<protein>
    <submittedName>
        <fullName evidence="2">338_t:CDS:1</fullName>
    </submittedName>
</protein>
<dbReference type="Proteomes" id="UP000789739">
    <property type="component" value="Unassembled WGS sequence"/>
</dbReference>
<evidence type="ECO:0000313" key="2">
    <source>
        <dbReference type="EMBL" id="CAG8627776.1"/>
    </source>
</evidence>
<proteinExistence type="predicted"/>
<feature type="non-terminal residue" evidence="2">
    <location>
        <position position="121"/>
    </location>
</feature>
<dbReference type="InterPro" id="IPR011059">
    <property type="entry name" value="Metal-dep_hydrolase_composite"/>
</dbReference>
<dbReference type="AlphaFoldDB" id="A0A9N9D4T5"/>
<sequence length="121" mass="13213">MKRRPENTPRVTRHNPRAVPGTKSVLLKNGIILDGVGAVVHGDLLIKNGIIEEFGKDIDEGEADVAIDVRGKFISPGIVDMHSHAGVYSWPYLRGSMDLNESTDPITPFVRTIDSINPSDP</sequence>
<name>A0A9N9D4T5_9GLOM</name>